<name>A0A812KMY9_9DINO</name>
<protein>
    <submittedName>
        <fullName evidence="2">RE1 protein</fullName>
    </submittedName>
</protein>
<evidence type="ECO:0000259" key="1">
    <source>
        <dbReference type="Pfam" id="PF07727"/>
    </source>
</evidence>
<dbReference type="CDD" id="cd09272">
    <property type="entry name" value="RNase_HI_RT_Ty1"/>
    <property type="match status" value="1"/>
</dbReference>
<feature type="domain" description="Reverse transcriptase Ty1/copia-type" evidence="1">
    <location>
        <begin position="342"/>
        <end position="579"/>
    </location>
</feature>
<dbReference type="AlphaFoldDB" id="A0A812KMY9"/>
<dbReference type="PANTHER" id="PTHR11439">
    <property type="entry name" value="GAG-POL-RELATED RETROTRANSPOSON"/>
    <property type="match status" value="1"/>
</dbReference>
<accession>A0A812KMY9</accession>
<gene>
    <name evidence="2" type="primary">RE1</name>
    <name evidence="3" type="ORF">SNAT2548_LOCUS11652</name>
    <name evidence="2" type="ORF">SNAT2548_LOCUS9463</name>
</gene>
<evidence type="ECO:0000313" key="3">
    <source>
        <dbReference type="EMBL" id="CAE7245976.1"/>
    </source>
</evidence>
<dbReference type="EMBL" id="CAJNDS010001061">
    <property type="protein sequence ID" value="CAE7245976.1"/>
    <property type="molecule type" value="Genomic_DNA"/>
</dbReference>
<dbReference type="InterPro" id="IPR043502">
    <property type="entry name" value="DNA/RNA_pol_sf"/>
</dbReference>
<dbReference type="Pfam" id="PF07727">
    <property type="entry name" value="RVT_2"/>
    <property type="match status" value="1"/>
</dbReference>
<evidence type="ECO:0000313" key="2">
    <source>
        <dbReference type="EMBL" id="CAE7231214.1"/>
    </source>
</evidence>
<dbReference type="EMBL" id="CAJNDS010000738">
    <property type="protein sequence ID" value="CAE7231214.1"/>
    <property type="molecule type" value="Genomic_DNA"/>
</dbReference>
<reference evidence="2" key="1">
    <citation type="submission" date="2021-02" db="EMBL/GenBank/DDBJ databases">
        <authorList>
            <person name="Dougan E. K."/>
            <person name="Rhodes N."/>
            <person name="Thang M."/>
            <person name="Chan C."/>
        </authorList>
    </citation>
    <scope>NUCLEOTIDE SEQUENCE</scope>
</reference>
<dbReference type="OrthoDB" id="437812at2759"/>
<sequence length="882" mass="98402">VTHQKPEMVKTLNVYLRQEVPDATYTAILVSQRGPSEWHRDVNNAEGSINWVVPLGDFQGGEIRVLPEGLRTDEADVDEHMGILYPPANHPVSFNPKRRHKVLPHTGNRLVLVAYTPRGWTRLPESTIKELRELGFPVPPLPKGSEPVVRAVSVAYVGDDSSEGDGGLGCTIVDDQQYAMDEKLVEMLQADLYFLSRVFSWECQLASETLREAGPSNCPSMCYINMLDSQIQELQEELLWIDSGTKLDGTVSGHDDERLAKAMIRTLAVKESEKGPQEESEPEVFLQARTIDPQQAAGELEKWVPPLLDEYTGLRFQYEAIYPIDVNQLCEEDVQSGAIEILPAKVVFTRKPPVGKRRARIVACGNFQQKTWSDQVAVARREVYASGLDTIALRIQLRQASLCGWTAAILDIRKAFLYAPLHERKGKGKRIILMPPKILVKAKIIPPSERWVIQRALYGLDLSPAAWSRHRDKCLSQLKWAFEGLEYRLTQSDSEPSLWKIQDSSNALKGLIGVYVDDMLLSACRGLLESVAGAIQTLWETSDIKFAEDGLHFLGVDIRLHNGRYYLTQVSYVTELLNRHPEIEGTASTPYPAEKDQETQEENIQMESVRLVQGLIGELTWLATKTRLDIAWAVNRASQLSSKRPSRAIAVCQNIVRYLRGKPDLGLVYGPKPAQGVKVEMTEGTLEVATDASFAPLGEKSQTGVVLKWAGAVIGWVSSKQTFVCLSSAEAELYAAMEGMVMTDSVSDLVRELVGQVAPALYSDNVACTCLIALPAGSWRTRHLRLRARRLHERIENEELQCFHLPGEVMTADLLTKSLSSQRMQKLLDLAGVVQLSHVLRCAVVVLSISRAQAQPSEDEEDEASWGQGDLEIFRGHLRTEN</sequence>
<comment type="caution">
    <text evidence="2">The sequence shown here is derived from an EMBL/GenBank/DDBJ whole genome shotgun (WGS) entry which is preliminary data.</text>
</comment>
<dbReference type="PANTHER" id="PTHR11439:SF463">
    <property type="entry name" value="REVERSE TRANSCRIPTASE TY1_COPIA-TYPE DOMAIN-CONTAINING PROTEIN"/>
    <property type="match status" value="1"/>
</dbReference>
<dbReference type="SUPFAM" id="SSF56672">
    <property type="entry name" value="DNA/RNA polymerases"/>
    <property type="match status" value="1"/>
</dbReference>
<dbReference type="Proteomes" id="UP000604046">
    <property type="component" value="Unassembled WGS sequence"/>
</dbReference>
<dbReference type="InterPro" id="IPR013103">
    <property type="entry name" value="RVT_2"/>
</dbReference>
<proteinExistence type="predicted"/>
<feature type="non-terminal residue" evidence="2">
    <location>
        <position position="1"/>
    </location>
</feature>
<keyword evidence="4" id="KW-1185">Reference proteome</keyword>
<evidence type="ECO:0000313" key="4">
    <source>
        <dbReference type="Proteomes" id="UP000604046"/>
    </source>
</evidence>
<organism evidence="2 4">
    <name type="scientific">Symbiodinium natans</name>
    <dbReference type="NCBI Taxonomy" id="878477"/>
    <lineage>
        <taxon>Eukaryota</taxon>
        <taxon>Sar</taxon>
        <taxon>Alveolata</taxon>
        <taxon>Dinophyceae</taxon>
        <taxon>Suessiales</taxon>
        <taxon>Symbiodiniaceae</taxon>
        <taxon>Symbiodinium</taxon>
    </lineage>
</organism>